<protein>
    <submittedName>
        <fullName evidence="1">Uncharacterized protein</fullName>
    </submittedName>
</protein>
<organism evidence="1 2">
    <name type="scientific">Leucogyrophana mollusca</name>
    <dbReference type="NCBI Taxonomy" id="85980"/>
    <lineage>
        <taxon>Eukaryota</taxon>
        <taxon>Fungi</taxon>
        <taxon>Dikarya</taxon>
        <taxon>Basidiomycota</taxon>
        <taxon>Agaricomycotina</taxon>
        <taxon>Agaricomycetes</taxon>
        <taxon>Agaricomycetidae</taxon>
        <taxon>Boletales</taxon>
        <taxon>Boletales incertae sedis</taxon>
        <taxon>Leucogyrophana</taxon>
    </lineage>
</organism>
<dbReference type="EMBL" id="MU266434">
    <property type="protein sequence ID" value="KAH7924096.1"/>
    <property type="molecule type" value="Genomic_DNA"/>
</dbReference>
<gene>
    <name evidence="1" type="ORF">BV22DRAFT_1130132</name>
</gene>
<name>A0ACB8BE56_9AGAM</name>
<evidence type="ECO:0000313" key="2">
    <source>
        <dbReference type="Proteomes" id="UP000790709"/>
    </source>
</evidence>
<dbReference type="Proteomes" id="UP000790709">
    <property type="component" value="Unassembled WGS sequence"/>
</dbReference>
<accession>A0ACB8BE56</accession>
<reference evidence="1" key="1">
    <citation type="journal article" date="2021" name="New Phytol.">
        <title>Evolutionary innovations through gain and loss of genes in the ectomycorrhizal Boletales.</title>
        <authorList>
            <person name="Wu G."/>
            <person name="Miyauchi S."/>
            <person name="Morin E."/>
            <person name="Kuo A."/>
            <person name="Drula E."/>
            <person name="Varga T."/>
            <person name="Kohler A."/>
            <person name="Feng B."/>
            <person name="Cao Y."/>
            <person name="Lipzen A."/>
            <person name="Daum C."/>
            <person name="Hundley H."/>
            <person name="Pangilinan J."/>
            <person name="Johnson J."/>
            <person name="Barry K."/>
            <person name="LaButti K."/>
            <person name="Ng V."/>
            <person name="Ahrendt S."/>
            <person name="Min B."/>
            <person name="Choi I.G."/>
            <person name="Park H."/>
            <person name="Plett J.M."/>
            <person name="Magnuson J."/>
            <person name="Spatafora J.W."/>
            <person name="Nagy L.G."/>
            <person name="Henrissat B."/>
            <person name="Grigoriev I.V."/>
            <person name="Yang Z.L."/>
            <person name="Xu J."/>
            <person name="Martin F.M."/>
        </authorList>
    </citation>
    <scope>NUCLEOTIDE SEQUENCE</scope>
    <source>
        <strain evidence="1">KUC20120723A-06</strain>
    </source>
</reference>
<evidence type="ECO:0000313" key="1">
    <source>
        <dbReference type="EMBL" id="KAH7924096.1"/>
    </source>
</evidence>
<comment type="caution">
    <text evidence="1">The sequence shown here is derived from an EMBL/GenBank/DDBJ whole genome shotgun (WGS) entry which is preliminary data.</text>
</comment>
<sequence length="268" mass="29038">MSAFPPDYNFAKENGIDSVAGAVIFAIIYFPLLLFYIKQAIARPTYVFIVLSLFCAVRIAAFVLRALLAGVTSDGKNLTLFITFEILYNVGFFGLLYSAYTLVLDRGLLSDAPLPDGPISRITRRRQLFRIALMAAVAVGITGAIEATSSSASSRSTGTTLRKVAIYIFLVLCILVAFQTILLVRSGSMYGSYKVSNGAFGSTYGIHILCLISLLLLAREAFFTATSNNSAKQNDENLWYPLSALTELVAVILFAAPGLVPSRDELPS</sequence>
<keyword evidence="2" id="KW-1185">Reference proteome</keyword>
<proteinExistence type="predicted"/>